<dbReference type="Proteomes" id="UP000237717">
    <property type="component" value="Plasmid pAt1D1609a"/>
</dbReference>
<evidence type="ECO:0000256" key="1">
    <source>
        <dbReference type="ARBA" id="ARBA00022729"/>
    </source>
</evidence>
<evidence type="ECO:0000313" key="3">
    <source>
        <dbReference type="EMBL" id="AVH45411.1"/>
    </source>
</evidence>
<gene>
    <name evidence="3" type="ORF">At1D1609_53790</name>
</gene>
<keyword evidence="3" id="KW-0614">Plasmid</keyword>
<dbReference type="InterPro" id="IPR038404">
    <property type="entry name" value="TRAP_DctP_sf"/>
</dbReference>
<dbReference type="PANTHER" id="PTHR33376:SF15">
    <property type="entry name" value="BLL6794 PROTEIN"/>
    <property type="match status" value="1"/>
</dbReference>
<reference evidence="3 4" key="1">
    <citation type="submission" date="2018-02" db="EMBL/GenBank/DDBJ databases">
        <title>Complete genome sequence of Agrobacterium tumefaciens 1D1609.</title>
        <authorList>
            <person name="Cho S.-T."/>
            <person name="Haryono M."/>
            <person name="Chang H.-H."/>
            <person name="Santos M.N."/>
            <person name="Lai E.-M."/>
            <person name="Kuo C.-H."/>
        </authorList>
    </citation>
    <scope>NUCLEOTIDE SEQUENCE [LARGE SCALE GENOMIC DNA]</scope>
    <source>
        <strain evidence="3 4">1D1609</strain>
        <plasmid evidence="4">Plasmid pat1d1609a</plasmid>
    </source>
</reference>
<evidence type="ECO:0008006" key="5">
    <source>
        <dbReference type="Google" id="ProtNLM"/>
    </source>
</evidence>
<dbReference type="PANTHER" id="PTHR33376">
    <property type="match status" value="1"/>
</dbReference>
<keyword evidence="1 2" id="KW-0732">Signal</keyword>
<sequence>MKHSWTAAVAAGLGLALQGVPAKAQEAIGITIISGNSPQTSSVYGVVNGFIPTVDTELAKSGKYKITWNEAYSGQIAKPRAELEAVASGLGDVGLVITAYTPDKLPLHQIGFSTPFSSQNVEVQIGALNVLLDTEDAFKAEWGAFNQHALRISGIVDAYSFHSTVPMKTLEDIKGKKLAGVGANLPWIVAAGGAPVTGEMSTAYNSLQSGVYEGVLFWQQIAMALKLCEPAPYALITGAGGSPTVALTVNSDVWGGLPDEVKAAFKVGAEEWHKANIKALLEGSAAGRKVCEDEYGQETATLSEEEMRAWASELPALGKEWAERADARGGPGAKMLSTYMAYMRDNGQTVMRDWDRE</sequence>
<feature type="signal peptide" evidence="2">
    <location>
        <begin position="1"/>
        <end position="24"/>
    </location>
</feature>
<feature type="chain" id="PRO_5014714230" description="C4-dicarboxylate ABC transporter substrate-binding protein" evidence="2">
    <location>
        <begin position="25"/>
        <end position="357"/>
    </location>
</feature>
<geneLocation type="plasmid" evidence="4">
    <name>pat1d1609a</name>
</geneLocation>
<proteinExistence type="predicted"/>
<protein>
    <recommendedName>
        <fullName evidence="5">C4-dicarboxylate ABC transporter substrate-binding protein</fullName>
    </recommendedName>
</protein>
<dbReference type="Gene3D" id="3.40.190.170">
    <property type="entry name" value="Bacterial extracellular solute-binding protein, family 7"/>
    <property type="match status" value="1"/>
</dbReference>
<organism evidence="3 4">
    <name type="scientific">Agrobacterium tumefaciens</name>
    <dbReference type="NCBI Taxonomy" id="358"/>
    <lineage>
        <taxon>Bacteria</taxon>
        <taxon>Pseudomonadati</taxon>
        <taxon>Pseudomonadota</taxon>
        <taxon>Alphaproteobacteria</taxon>
        <taxon>Hyphomicrobiales</taxon>
        <taxon>Rhizobiaceae</taxon>
        <taxon>Rhizobium/Agrobacterium group</taxon>
        <taxon>Agrobacterium</taxon>
        <taxon>Agrobacterium tumefaciens complex</taxon>
    </lineage>
</organism>
<dbReference type="EMBL" id="CP026927">
    <property type="protein sequence ID" value="AVH45411.1"/>
    <property type="molecule type" value="Genomic_DNA"/>
</dbReference>
<evidence type="ECO:0000313" key="4">
    <source>
        <dbReference type="Proteomes" id="UP000237717"/>
    </source>
</evidence>
<dbReference type="GO" id="GO:0055085">
    <property type="term" value="P:transmembrane transport"/>
    <property type="evidence" value="ECO:0007669"/>
    <property type="project" value="InterPro"/>
</dbReference>
<dbReference type="InterPro" id="IPR018389">
    <property type="entry name" value="DctP_fam"/>
</dbReference>
<dbReference type="Pfam" id="PF03480">
    <property type="entry name" value="DctP"/>
    <property type="match status" value="1"/>
</dbReference>
<dbReference type="RefSeq" id="WP_158662963.1">
    <property type="nucleotide sequence ID" value="NZ_CP026927.1"/>
</dbReference>
<dbReference type="AlphaFoldDB" id="A0A2L2LM52"/>
<evidence type="ECO:0000256" key="2">
    <source>
        <dbReference type="SAM" id="SignalP"/>
    </source>
</evidence>
<name>A0A2L2LM52_AGRTU</name>
<accession>A0A2L2LM52</accession>